<name>A0A1D8TWN3_9CYAN</name>
<dbReference type="EMBL" id="CP017599">
    <property type="protein sequence ID" value="AOX02057.1"/>
    <property type="molecule type" value="Genomic_DNA"/>
</dbReference>
<feature type="region of interest" description="Disordered" evidence="1">
    <location>
        <begin position="59"/>
        <end position="86"/>
    </location>
</feature>
<feature type="compositionally biased region" description="Basic and acidic residues" evidence="1">
    <location>
        <begin position="77"/>
        <end position="86"/>
    </location>
</feature>
<dbReference type="STRING" id="1458985.BJP34_23810"/>
<dbReference type="KEGG" id="mpro:BJP34_23810"/>
<dbReference type="AlphaFoldDB" id="A0A1D8TWN3"/>
<accession>A0A1D8TWN3</accession>
<organism evidence="2 3">
    <name type="scientific">Moorena producens PAL-8-15-08-1</name>
    <dbReference type="NCBI Taxonomy" id="1458985"/>
    <lineage>
        <taxon>Bacteria</taxon>
        <taxon>Bacillati</taxon>
        <taxon>Cyanobacteriota</taxon>
        <taxon>Cyanophyceae</taxon>
        <taxon>Coleofasciculales</taxon>
        <taxon>Coleofasciculaceae</taxon>
        <taxon>Moorena</taxon>
    </lineage>
</organism>
<evidence type="ECO:0000313" key="2">
    <source>
        <dbReference type="EMBL" id="AOX02057.1"/>
    </source>
</evidence>
<sequence length="154" mass="16848">MGIAPVNSGRVGGWFQAIPTLLNAYWLVGIALVNSGRIGSWFQAMPTLQNAYYKMRSRSGSKRERVAQRPRSIALEKSPEPEGRARKYGEGKTVLEFSVMTKGVKLGKFLALNRAAPVHTQAFGHLESLEGKCGRCAKLGQFGKFGKFGNSTNL</sequence>
<dbReference type="Proteomes" id="UP000177870">
    <property type="component" value="Chromosome"/>
</dbReference>
<evidence type="ECO:0000313" key="3">
    <source>
        <dbReference type="Proteomes" id="UP000177870"/>
    </source>
</evidence>
<reference evidence="3" key="1">
    <citation type="submission" date="2016-10" db="EMBL/GenBank/DDBJ databases">
        <title>Comparative genomics uncovers the prolific and rare metabolic potential of the cyanobacterial genus Moorea.</title>
        <authorList>
            <person name="Leao T."/>
            <person name="Castelao G."/>
            <person name="Korobeynikov A."/>
            <person name="Monroe E.A."/>
            <person name="Podell S."/>
            <person name="Glukhov E."/>
            <person name="Allen E."/>
            <person name="Gerwick W.H."/>
            <person name="Gerwick L."/>
        </authorList>
    </citation>
    <scope>NUCLEOTIDE SEQUENCE [LARGE SCALE GENOMIC DNA]</scope>
    <source>
        <strain evidence="3">PAL-8-15-08-1</strain>
    </source>
</reference>
<proteinExistence type="predicted"/>
<gene>
    <name evidence="2" type="ORF">BJP34_23810</name>
</gene>
<dbReference type="RefSeq" id="WP_070394484.1">
    <property type="nucleotide sequence ID" value="NZ_CP017599.1"/>
</dbReference>
<protein>
    <submittedName>
        <fullName evidence="2">Uncharacterized protein</fullName>
    </submittedName>
</protein>
<evidence type="ECO:0000256" key="1">
    <source>
        <dbReference type="SAM" id="MobiDB-lite"/>
    </source>
</evidence>